<keyword evidence="3" id="KW-1185">Reference proteome</keyword>
<dbReference type="EMBL" id="FOHE01000001">
    <property type="protein sequence ID" value="SES64596.1"/>
    <property type="molecule type" value="Genomic_DNA"/>
</dbReference>
<dbReference type="STRING" id="930131.SAMN05216389_101230"/>
<reference evidence="2 3" key="1">
    <citation type="submission" date="2016-10" db="EMBL/GenBank/DDBJ databases">
        <authorList>
            <person name="de Groot N.N."/>
        </authorList>
    </citation>
    <scope>NUCLEOTIDE SEQUENCE [LARGE SCALE GENOMIC DNA]</scope>
    <source>
        <strain evidence="2 3">IBRC-M 10780</strain>
    </source>
</reference>
<evidence type="ECO:0000313" key="2">
    <source>
        <dbReference type="EMBL" id="SES64596.1"/>
    </source>
</evidence>
<gene>
    <name evidence="2" type="ORF">SAMN05216389_101230</name>
</gene>
<dbReference type="OrthoDB" id="2454526at2"/>
<sequence>MKKYIIFAVSFVVLYALFQVLSGMVLTYIYTPDLEEAWTKSGNLSQEAVLLSDRQSLLLPFIFAFVSASLAYFIPQKTSKNASSN</sequence>
<evidence type="ECO:0000256" key="1">
    <source>
        <dbReference type="SAM" id="Phobius"/>
    </source>
</evidence>
<keyword evidence="1" id="KW-1133">Transmembrane helix</keyword>
<evidence type="ECO:0000313" key="3">
    <source>
        <dbReference type="Proteomes" id="UP000198618"/>
    </source>
</evidence>
<organism evidence="2 3">
    <name type="scientific">Oceanobacillus limi</name>
    <dbReference type="NCBI Taxonomy" id="930131"/>
    <lineage>
        <taxon>Bacteria</taxon>
        <taxon>Bacillati</taxon>
        <taxon>Bacillota</taxon>
        <taxon>Bacilli</taxon>
        <taxon>Bacillales</taxon>
        <taxon>Bacillaceae</taxon>
        <taxon>Oceanobacillus</taxon>
    </lineage>
</organism>
<protein>
    <submittedName>
        <fullName evidence="2">Uncharacterized protein</fullName>
    </submittedName>
</protein>
<proteinExistence type="predicted"/>
<feature type="transmembrane region" description="Helical" evidence="1">
    <location>
        <begin position="7"/>
        <end position="30"/>
    </location>
</feature>
<name>A0A1H9Y747_9BACI</name>
<keyword evidence="1" id="KW-0472">Membrane</keyword>
<accession>A0A1H9Y747</accession>
<keyword evidence="1" id="KW-0812">Transmembrane</keyword>
<dbReference type="RefSeq" id="WP_090865962.1">
    <property type="nucleotide sequence ID" value="NZ_FOHE01000001.1"/>
</dbReference>
<dbReference type="AlphaFoldDB" id="A0A1H9Y747"/>
<dbReference type="Proteomes" id="UP000198618">
    <property type="component" value="Unassembled WGS sequence"/>
</dbReference>
<feature type="transmembrane region" description="Helical" evidence="1">
    <location>
        <begin position="57"/>
        <end position="74"/>
    </location>
</feature>